<name>A0A4Y2AVH6_ARAVE</name>
<evidence type="ECO:0000313" key="1">
    <source>
        <dbReference type="EMBL" id="GBL84062.1"/>
    </source>
</evidence>
<dbReference type="EMBL" id="BGPR01000035">
    <property type="protein sequence ID" value="GBL84062.1"/>
    <property type="molecule type" value="Genomic_DNA"/>
</dbReference>
<gene>
    <name evidence="1" type="ORF">AVEN_100913_1</name>
</gene>
<accession>A0A4Y2AVH6</accession>
<dbReference type="Proteomes" id="UP000499080">
    <property type="component" value="Unassembled WGS sequence"/>
</dbReference>
<proteinExistence type="predicted"/>
<comment type="caution">
    <text evidence="1">The sequence shown here is derived from an EMBL/GenBank/DDBJ whole genome shotgun (WGS) entry which is preliminary data.</text>
</comment>
<sequence>MQVHKVHGIEPSIALWSTLLIDPLRTDIRIQSGPGAADAVDHILTSESDIHATHISSCYSDIRIQSGPGAADVVDHILTSESDIHDIHISSCYSDIRIQSGPGAADAVDHILTKMF</sequence>
<keyword evidence="2" id="KW-1185">Reference proteome</keyword>
<organism evidence="1 2">
    <name type="scientific">Araneus ventricosus</name>
    <name type="common">Orbweaver spider</name>
    <name type="synonym">Epeira ventricosa</name>
    <dbReference type="NCBI Taxonomy" id="182803"/>
    <lineage>
        <taxon>Eukaryota</taxon>
        <taxon>Metazoa</taxon>
        <taxon>Ecdysozoa</taxon>
        <taxon>Arthropoda</taxon>
        <taxon>Chelicerata</taxon>
        <taxon>Arachnida</taxon>
        <taxon>Araneae</taxon>
        <taxon>Araneomorphae</taxon>
        <taxon>Entelegynae</taxon>
        <taxon>Araneoidea</taxon>
        <taxon>Araneidae</taxon>
        <taxon>Araneus</taxon>
    </lineage>
</organism>
<protein>
    <submittedName>
        <fullName evidence="1">Uncharacterized protein</fullName>
    </submittedName>
</protein>
<evidence type="ECO:0000313" key="2">
    <source>
        <dbReference type="Proteomes" id="UP000499080"/>
    </source>
</evidence>
<reference evidence="1 2" key="1">
    <citation type="journal article" date="2019" name="Sci. Rep.">
        <title>Orb-weaving spider Araneus ventricosus genome elucidates the spidroin gene catalogue.</title>
        <authorList>
            <person name="Kono N."/>
            <person name="Nakamura H."/>
            <person name="Ohtoshi R."/>
            <person name="Moran D.A.P."/>
            <person name="Shinohara A."/>
            <person name="Yoshida Y."/>
            <person name="Fujiwara M."/>
            <person name="Mori M."/>
            <person name="Tomita M."/>
            <person name="Arakawa K."/>
        </authorList>
    </citation>
    <scope>NUCLEOTIDE SEQUENCE [LARGE SCALE GENOMIC DNA]</scope>
</reference>
<dbReference type="AlphaFoldDB" id="A0A4Y2AVH6"/>